<protein>
    <submittedName>
        <fullName evidence="2">Putative secreted protein</fullName>
    </submittedName>
</protein>
<evidence type="ECO:0000256" key="1">
    <source>
        <dbReference type="SAM" id="MobiDB-lite"/>
    </source>
</evidence>
<name>A0A2M4DCL6_ANODA</name>
<feature type="compositionally biased region" description="Basic and acidic residues" evidence="1">
    <location>
        <begin position="48"/>
        <end position="57"/>
    </location>
</feature>
<organism evidence="2">
    <name type="scientific">Anopheles darlingi</name>
    <name type="common">Mosquito</name>
    <dbReference type="NCBI Taxonomy" id="43151"/>
    <lineage>
        <taxon>Eukaryota</taxon>
        <taxon>Metazoa</taxon>
        <taxon>Ecdysozoa</taxon>
        <taxon>Arthropoda</taxon>
        <taxon>Hexapoda</taxon>
        <taxon>Insecta</taxon>
        <taxon>Pterygota</taxon>
        <taxon>Neoptera</taxon>
        <taxon>Endopterygota</taxon>
        <taxon>Diptera</taxon>
        <taxon>Nematocera</taxon>
        <taxon>Culicoidea</taxon>
        <taxon>Culicidae</taxon>
        <taxon>Anophelinae</taxon>
        <taxon>Anopheles</taxon>
    </lineage>
</organism>
<evidence type="ECO:0000313" key="2">
    <source>
        <dbReference type="EMBL" id="MBW75332.1"/>
    </source>
</evidence>
<dbReference type="EMBL" id="GGFL01011154">
    <property type="protein sequence ID" value="MBW75332.1"/>
    <property type="molecule type" value="Transcribed_RNA"/>
</dbReference>
<dbReference type="AlphaFoldDB" id="A0A2M4DCL6"/>
<reference evidence="2" key="1">
    <citation type="submission" date="2018-01" db="EMBL/GenBank/DDBJ databases">
        <title>An insight into the sialome of Amazonian anophelines.</title>
        <authorList>
            <person name="Ribeiro J.M."/>
            <person name="Scarpassa V."/>
            <person name="Calvo E."/>
        </authorList>
    </citation>
    <scope>NUCLEOTIDE SEQUENCE</scope>
</reference>
<proteinExistence type="predicted"/>
<accession>A0A2M4DCL6</accession>
<sequence length="83" mass="9011">MRSDGILFCVAGLATPTSNPAGTNPQTEIWRRVEPGSGPRNAYIPSARRREYRRDRGSGSASNRQGLPSEMGTASMESRSWGV</sequence>
<feature type="region of interest" description="Disordered" evidence="1">
    <location>
        <begin position="31"/>
        <end position="83"/>
    </location>
</feature>